<dbReference type="InterPro" id="IPR000569">
    <property type="entry name" value="HECT_dom"/>
</dbReference>
<dbReference type="InterPro" id="IPR035983">
    <property type="entry name" value="Hect_E3_ubiquitin_ligase"/>
</dbReference>
<feature type="active site" description="Glycyl thioester intermediate" evidence="5">
    <location>
        <position position="856"/>
    </location>
</feature>
<dbReference type="SMART" id="SM00119">
    <property type="entry name" value="HECTc"/>
    <property type="match status" value="1"/>
</dbReference>
<dbReference type="Gene3D" id="3.90.1750.10">
    <property type="entry name" value="Hect, E3 ligase catalytic domains"/>
    <property type="match status" value="1"/>
</dbReference>
<evidence type="ECO:0000256" key="3">
    <source>
        <dbReference type="ARBA" id="ARBA00022679"/>
    </source>
</evidence>
<dbReference type="EMBL" id="JAPUFD010000010">
    <property type="protein sequence ID" value="MDI1489741.1"/>
    <property type="molecule type" value="Genomic_DNA"/>
</dbReference>
<dbReference type="GO" id="GO:0061630">
    <property type="term" value="F:ubiquitin protein ligase activity"/>
    <property type="evidence" value="ECO:0007669"/>
    <property type="project" value="UniProtKB-EC"/>
</dbReference>
<dbReference type="GO" id="GO:0000209">
    <property type="term" value="P:protein polyubiquitination"/>
    <property type="evidence" value="ECO:0007669"/>
    <property type="project" value="InterPro"/>
</dbReference>
<dbReference type="Gene3D" id="3.30.2410.10">
    <property type="entry name" value="Hect, E3 ligase catalytic domain"/>
    <property type="match status" value="1"/>
</dbReference>
<evidence type="ECO:0000256" key="2">
    <source>
        <dbReference type="ARBA" id="ARBA00012485"/>
    </source>
</evidence>
<comment type="caution">
    <text evidence="8">The sequence shown here is derived from an EMBL/GenBank/DDBJ whole genome shotgun (WGS) entry which is preliminary data.</text>
</comment>
<evidence type="ECO:0000259" key="7">
    <source>
        <dbReference type="PROSITE" id="PS50237"/>
    </source>
</evidence>
<evidence type="ECO:0000313" key="9">
    <source>
        <dbReference type="Proteomes" id="UP001161017"/>
    </source>
</evidence>
<accession>A0AA43QNI9</accession>
<comment type="catalytic activity">
    <reaction evidence="1">
        <text>S-ubiquitinyl-[E2 ubiquitin-conjugating enzyme]-L-cysteine + [acceptor protein]-L-lysine = [E2 ubiquitin-conjugating enzyme]-L-cysteine + N(6)-ubiquitinyl-[acceptor protein]-L-lysine.</text>
        <dbReference type="EC" id="2.3.2.26"/>
    </reaction>
</comment>
<dbReference type="InterPro" id="IPR044611">
    <property type="entry name" value="E3A/B/C-like"/>
</dbReference>
<feature type="domain" description="HECT" evidence="7">
    <location>
        <begin position="498"/>
        <end position="888"/>
    </location>
</feature>
<evidence type="ECO:0000313" key="8">
    <source>
        <dbReference type="EMBL" id="MDI1489741.1"/>
    </source>
</evidence>
<sequence length="888" mass="100789">MPCPCELPLTETVHEQYRNELLSSFGRNEGLSPCIGPKKRQYAKPKGLGSSLRIKATCDLLWSSDHLIKMFLSKVDVKEGRVVFGSLDFADLMAKFDYEDAKSPFPKRIFTDLWQALGCFHASLSSLKSLQKSVSYRSPPAPPAEYHGITEIVHISRIVLAALCAYCQRSKDRVWITARALRRRGYVTYLQHLDRERPKSAASDKVAGDLRRLMELLNDDDALSLLRRFIRAIRGYGLFAVFLSRVEPGFQDDSMQIDILPFVVRSIWEPNTILVTQEETCQPLTLKGASLWRFDAAPGFEAPDEDRLSHGAPAVVVEWLYGILLRDWNGEAFIPTMSTVAGALRMLQVLCESFHRRMNEMPSLLTPKSDRYYGSDFLGDETFEASFISDKLDLLKTPIDWLNDESDGTTTHILDYPFLFRPSTLISYFRSINVARMWKASQKGIANAQLADRLISEHNDFVINSTSLWSKLFEHYLVLEIRRETALTDAMNQLWRRRRCELIRPLKVRIGHGQGEDGVDHGGVQQEFFRIAIGEALDPKYGAFTTDPETHMSWFQPGSLEPLYKFELLGILTSLAIYNGVTLPFTFPIALYMKLMDYHPYRIELIADGWPELARGLRALRDWDVKDGDVEDVFCRTYEFSVDVFGSTKTTGLHPRRRDSSQNPTTSPESASPQSSRSATPEGTRMVTNANRHSYIRDYIHHLTTTSIEPQFDAFLRGFKTVIDPKSLKLFHPSALQALVQGVPHINTHELEAVAKYEAGYTASDTIIQDFWYTLHAWADSLSPAFTSVDDDDDEEGSSRRRRYLVPDPEGPDKVRRLLEFVTASDRLPVGGARQVVFVVQKNGRGDERLPTSHTCFGRLLLPVYSEHEVMLEKLTKAVENAQGFGQP</sequence>
<dbReference type="SUPFAM" id="SSF56204">
    <property type="entry name" value="Hect, E3 ligase catalytic domain"/>
    <property type="match status" value="2"/>
</dbReference>
<evidence type="ECO:0000256" key="4">
    <source>
        <dbReference type="ARBA" id="ARBA00022786"/>
    </source>
</evidence>
<feature type="compositionally biased region" description="Low complexity" evidence="6">
    <location>
        <begin position="664"/>
        <end position="681"/>
    </location>
</feature>
<dbReference type="EC" id="2.3.2.26" evidence="2"/>
<reference evidence="8" key="1">
    <citation type="journal article" date="2023" name="Genome Biol. Evol.">
        <title>First Whole Genome Sequence and Flow Cytometry Genome Size Data for the Lichen-Forming Fungus Ramalina farinacea (Ascomycota).</title>
        <authorList>
            <person name="Llewellyn T."/>
            <person name="Mian S."/>
            <person name="Hill R."/>
            <person name="Leitch I.J."/>
            <person name="Gaya E."/>
        </authorList>
    </citation>
    <scope>NUCLEOTIDE SEQUENCE</scope>
    <source>
        <strain evidence="8">LIQ254RAFAR</strain>
    </source>
</reference>
<evidence type="ECO:0000256" key="1">
    <source>
        <dbReference type="ARBA" id="ARBA00000885"/>
    </source>
</evidence>
<dbReference type="Pfam" id="PF00632">
    <property type="entry name" value="HECT"/>
    <property type="match status" value="2"/>
</dbReference>
<keyword evidence="4 5" id="KW-0833">Ubl conjugation pathway</keyword>
<proteinExistence type="predicted"/>
<dbReference type="PANTHER" id="PTHR45700">
    <property type="entry name" value="UBIQUITIN-PROTEIN LIGASE E3C"/>
    <property type="match status" value="1"/>
</dbReference>
<protein>
    <recommendedName>
        <fullName evidence="2">HECT-type E3 ubiquitin transferase</fullName>
        <ecNumber evidence="2">2.3.2.26</ecNumber>
    </recommendedName>
</protein>
<evidence type="ECO:0000256" key="5">
    <source>
        <dbReference type="PROSITE-ProRule" id="PRU00104"/>
    </source>
</evidence>
<dbReference type="Proteomes" id="UP001161017">
    <property type="component" value="Unassembled WGS sequence"/>
</dbReference>
<dbReference type="PANTHER" id="PTHR45700:SF8">
    <property type="entry name" value="HECT-TYPE E3 UBIQUITIN TRANSFERASE"/>
    <property type="match status" value="1"/>
</dbReference>
<name>A0AA43QNI9_9LECA</name>
<organism evidence="8 9">
    <name type="scientific">Ramalina farinacea</name>
    <dbReference type="NCBI Taxonomy" id="258253"/>
    <lineage>
        <taxon>Eukaryota</taxon>
        <taxon>Fungi</taxon>
        <taxon>Dikarya</taxon>
        <taxon>Ascomycota</taxon>
        <taxon>Pezizomycotina</taxon>
        <taxon>Lecanoromycetes</taxon>
        <taxon>OSLEUM clade</taxon>
        <taxon>Lecanoromycetidae</taxon>
        <taxon>Lecanorales</taxon>
        <taxon>Lecanorineae</taxon>
        <taxon>Ramalinaceae</taxon>
        <taxon>Ramalina</taxon>
    </lineage>
</organism>
<gene>
    <name evidence="8" type="ORF">OHK93_000939</name>
</gene>
<feature type="region of interest" description="Disordered" evidence="6">
    <location>
        <begin position="788"/>
        <end position="808"/>
    </location>
</feature>
<evidence type="ECO:0000256" key="6">
    <source>
        <dbReference type="SAM" id="MobiDB-lite"/>
    </source>
</evidence>
<dbReference type="PROSITE" id="PS50237">
    <property type="entry name" value="HECT"/>
    <property type="match status" value="1"/>
</dbReference>
<keyword evidence="9" id="KW-1185">Reference proteome</keyword>
<keyword evidence="3" id="KW-0808">Transferase</keyword>
<feature type="region of interest" description="Disordered" evidence="6">
    <location>
        <begin position="649"/>
        <end position="683"/>
    </location>
</feature>
<dbReference type="Gene3D" id="3.30.2160.10">
    <property type="entry name" value="Hect, E3 ligase catalytic domain"/>
    <property type="match status" value="1"/>
</dbReference>
<dbReference type="AlphaFoldDB" id="A0AA43QNI9"/>